<dbReference type="OrthoDB" id="5140369at2759"/>
<protein>
    <submittedName>
        <fullName evidence="2">Uncharacterized protein</fullName>
    </submittedName>
</protein>
<sequence>MALTTKNRVEARLTGEGSLAASVGRPEVGPQLAVAAADSTTACRLILKLLPGNVMTKLLRTPGRLDSGFEMETQVDLMEKMVEESEERIMKRVRENQLDVGRMIQDSEERTMTRVQGNQMDIFEGMIQHSKERRIPQVGENQTGIFKRMIQESEDRIMMQARRAQIDLHKRMMKESEGRVMARVRALLARCGITSRDQQGMIQEGSDRSRHHGNNGGFESISSDGRSQNALRDQRALMQQDSDRCRHNSSNGGFELITSDARSRDALRLTRQDTSRQMAQLSISGLRDQFQNQSVTDTAREGTQLPGYRTNFKIAVDILSAKPPVQSYQLAQITRPWFPAELTKEKQAQYDSDRGIVSAMIELTRSMDDMGDMMNESTLNLWNITILVYQESPYWLLSAHHGFSCKNVNDQVEMGEITHEALWPLEFVHQLGNIIVHPFFACRPNGAFFRLALQFAIACRYPFACAWDISNLVTESGIECPLIAALQEDMLGAVAKSTDNDGFHRFVMYSGITVHQRLGIIHEVFESDEPDFSPSQEAAFLLELGRLTPEAPGREAIEDLKRESLGDKRCVFFVKKGDLDKIQQVLDKVAPDQSTSDQVTTIETSVHSEFRAISHETLKGQMEDAYRHEMHLRKAFNDRAALLNEDVLI</sequence>
<evidence type="ECO:0000313" key="2">
    <source>
        <dbReference type="EMBL" id="CAH0015821.1"/>
    </source>
</evidence>
<reference evidence="2" key="1">
    <citation type="submission" date="2021-10" db="EMBL/GenBank/DDBJ databases">
        <authorList>
            <person name="Piombo E."/>
        </authorList>
    </citation>
    <scope>NUCLEOTIDE SEQUENCE</scope>
</reference>
<keyword evidence="3" id="KW-1185">Reference proteome</keyword>
<evidence type="ECO:0000313" key="3">
    <source>
        <dbReference type="Proteomes" id="UP000696573"/>
    </source>
</evidence>
<feature type="region of interest" description="Disordered" evidence="1">
    <location>
        <begin position="197"/>
        <end position="257"/>
    </location>
</feature>
<evidence type="ECO:0000256" key="1">
    <source>
        <dbReference type="SAM" id="MobiDB-lite"/>
    </source>
</evidence>
<organism evidence="2 3">
    <name type="scientific">Clonostachys rhizophaga</name>
    <dbReference type="NCBI Taxonomy" id="160324"/>
    <lineage>
        <taxon>Eukaryota</taxon>
        <taxon>Fungi</taxon>
        <taxon>Dikarya</taxon>
        <taxon>Ascomycota</taxon>
        <taxon>Pezizomycotina</taxon>
        <taxon>Sordariomycetes</taxon>
        <taxon>Hypocreomycetidae</taxon>
        <taxon>Hypocreales</taxon>
        <taxon>Bionectriaceae</taxon>
        <taxon>Clonostachys</taxon>
    </lineage>
</organism>
<dbReference type="AlphaFoldDB" id="A0A9N9V2I4"/>
<feature type="region of interest" description="Disordered" evidence="1">
    <location>
        <begin position="283"/>
        <end position="302"/>
    </location>
</feature>
<feature type="compositionally biased region" description="Polar residues" evidence="1">
    <location>
        <begin position="283"/>
        <end position="297"/>
    </location>
</feature>
<dbReference type="EMBL" id="CABFNQ020000451">
    <property type="protein sequence ID" value="CAH0015821.1"/>
    <property type="molecule type" value="Genomic_DNA"/>
</dbReference>
<name>A0A9N9V2I4_9HYPO</name>
<dbReference type="Proteomes" id="UP000696573">
    <property type="component" value="Unassembled WGS sequence"/>
</dbReference>
<feature type="compositionally biased region" description="Polar residues" evidence="1">
    <location>
        <begin position="220"/>
        <end position="231"/>
    </location>
</feature>
<gene>
    <name evidence="2" type="ORF">CRHIZ90672A_00008014</name>
</gene>
<accession>A0A9N9V2I4</accession>
<proteinExistence type="predicted"/>
<comment type="caution">
    <text evidence="2">The sequence shown here is derived from an EMBL/GenBank/DDBJ whole genome shotgun (WGS) entry which is preliminary data.</text>
</comment>